<evidence type="ECO:0000313" key="1">
    <source>
        <dbReference type="EMBL" id="KAI3758719.1"/>
    </source>
</evidence>
<proteinExistence type="predicted"/>
<evidence type="ECO:0000313" key="2">
    <source>
        <dbReference type="Proteomes" id="UP001055879"/>
    </source>
</evidence>
<gene>
    <name evidence="1" type="ORF">L6452_06290</name>
</gene>
<reference evidence="1 2" key="2">
    <citation type="journal article" date="2022" name="Mol. Ecol. Resour.">
        <title>The genomes of chicory, endive, great burdock and yacon provide insights into Asteraceae paleo-polyploidization history and plant inulin production.</title>
        <authorList>
            <person name="Fan W."/>
            <person name="Wang S."/>
            <person name="Wang H."/>
            <person name="Wang A."/>
            <person name="Jiang F."/>
            <person name="Liu H."/>
            <person name="Zhao H."/>
            <person name="Xu D."/>
            <person name="Zhang Y."/>
        </authorList>
    </citation>
    <scope>NUCLEOTIDE SEQUENCE [LARGE SCALE GENOMIC DNA]</scope>
    <source>
        <strain evidence="2">cv. Niubang</strain>
    </source>
</reference>
<dbReference type="Proteomes" id="UP001055879">
    <property type="component" value="Linkage Group LG02"/>
</dbReference>
<name>A0ACB9EIG8_ARCLA</name>
<sequence length="78" mass="8250">MFLDPKLLFIGSCRNDAGEIEGILGGATADIHSMIDENFGISVLEYMAAGAIPIAGSKMDIMSPEEGKQTGFLAETIK</sequence>
<accession>A0ACB9EIG8</accession>
<comment type="caution">
    <text evidence="1">The sequence shown here is derived from an EMBL/GenBank/DDBJ whole genome shotgun (WGS) entry which is preliminary data.</text>
</comment>
<dbReference type="EMBL" id="CM042048">
    <property type="protein sequence ID" value="KAI3758719.1"/>
    <property type="molecule type" value="Genomic_DNA"/>
</dbReference>
<keyword evidence="2" id="KW-1185">Reference proteome</keyword>
<reference evidence="2" key="1">
    <citation type="journal article" date="2022" name="Mol. Ecol. Resour.">
        <title>The genomes of chicory, endive, great burdock and yacon provide insights into Asteraceae palaeo-polyploidization history and plant inulin production.</title>
        <authorList>
            <person name="Fan W."/>
            <person name="Wang S."/>
            <person name="Wang H."/>
            <person name="Wang A."/>
            <person name="Jiang F."/>
            <person name="Liu H."/>
            <person name="Zhao H."/>
            <person name="Xu D."/>
            <person name="Zhang Y."/>
        </authorList>
    </citation>
    <scope>NUCLEOTIDE SEQUENCE [LARGE SCALE GENOMIC DNA]</scope>
    <source>
        <strain evidence="2">cv. Niubang</strain>
    </source>
</reference>
<protein>
    <submittedName>
        <fullName evidence="1">Uncharacterized protein</fullName>
    </submittedName>
</protein>
<organism evidence="1 2">
    <name type="scientific">Arctium lappa</name>
    <name type="common">Greater burdock</name>
    <name type="synonym">Lappa major</name>
    <dbReference type="NCBI Taxonomy" id="4217"/>
    <lineage>
        <taxon>Eukaryota</taxon>
        <taxon>Viridiplantae</taxon>
        <taxon>Streptophyta</taxon>
        <taxon>Embryophyta</taxon>
        <taxon>Tracheophyta</taxon>
        <taxon>Spermatophyta</taxon>
        <taxon>Magnoliopsida</taxon>
        <taxon>eudicotyledons</taxon>
        <taxon>Gunneridae</taxon>
        <taxon>Pentapetalae</taxon>
        <taxon>asterids</taxon>
        <taxon>campanulids</taxon>
        <taxon>Asterales</taxon>
        <taxon>Asteraceae</taxon>
        <taxon>Carduoideae</taxon>
        <taxon>Cardueae</taxon>
        <taxon>Arctiinae</taxon>
        <taxon>Arctium</taxon>
    </lineage>
</organism>